<dbReference type="SUPFAM" id="SSF47336">
    <property type="entry name" value="ACP-like"/>
    <property type="match status" value="1"/>
</dbReference>
<reference evidence="2 3" key="1">
    <citation type="journal article" date="2014" name="Gene">
        <title>A comparative genomic analysis of the alkalitolerant soil bacterium Bacillus lehensis G1.</title>
        <authorList>
            <person name="Noor Y.M."/>
            <person name="Samsulrizal N.H."/>
            <person name="Jema'on N.A."/>
            <person name="Low K.O."/>
            <person name="Ramli A.N."/>
            <person name="Alias N.I."/>
            <person name="Damis S.I."/>
            <person name="Fuzi S.F."/>
            <person name="Isa M.N."/>
            <person name="Murad A.M."/>
            <person name="Raih M.F."/>
            <person name="Bakar F.D."/>
            <person name="Najimudin N."/>
            <person name="Mahadi N.M."/>
            <person name="Illias R.M."/>
        </authorList>
    </citation>
    <scope>NUCLEOTIDE SEQUENCE [LARGE SCALE GENOMIC DNA]</scope>
    <source>
        <strain evidence="2 3">G1</strain>
    </source>
</reference>
<gene>
    <name evidence="2" type="ORF">BleG1_1613</name>
</gene>
<dbReference type="EMBL" id="CP003923">
    <property type="protein sequence ID" value="AIC94191.1"/>
    <property type="molecule type" value="Genomic_DNA"/>
</dbReference>
<accession>A0A060LSF7</accession>
<evidence type="ECO:0000259" key="1">
    <source>
        <dbReference type="PROSITE" id="PS50075"/>
    </source>
</evidence>
<dbReference type="OrthoDB" id="6370703at2"/>
<evidence type="ECO:0000313" key="2">
    <source>
        <dbReference type="EMBL" id="AIC94191.1"/>
    </source>
</evidence>
<dbReference type="KEGG" id="ble:BleG1_1613"/>
<dbReference type="AlphaFoldDB" id="A0A060LSF7"/>
<dbReference type="InterPro" id="IPR036736">
    <property type="entry name" value="ACP-like_sf"/>
</dbReference>
<dbReference type="PATRIC" id="fig|1246626.3.peg.1601"/>
<dbReference type="InterPro" id="IPR009081">
    <property type="entry name" value="PP-bd_ACP"/>
</dbReference>
<dbReference type="STRING" id="1246626.BleG1_1613"/>
<keyword evidence="3" id="KW-1185">Reference proteome</keyword>
<name>A0A060LSF7_9BACI</name>
<evidence type="ECO:0000313" key="3">
    <source>
        <dbReference type="Proteomes" id="UP000027142"/>
    </source>
</evidence>
<dbReference type="RefSeq" id="WP_038479222.1">
    <property type="nucleotide sequence ID" value="NZ_CP003923.1"/>
</dbReference>
<dbReference type="Gene3D" id="1.10.1200.10">
    <property type="entry name" value="ACP-like"/>
    <property type="match status" value="1"/>
</dbReference>
<organism evidence="2 3">
    <name type="scientific">Shouchella lehensis G1</name>
    <dbReference type="NCBI Taxonomy" id="1246626"/>
    <lineage>
        <taxon>Bacteria</taxon>
        <taxon>Bacillati</taxon>
        <taxon>Bacillota</taxon>
        <taxon>Bacilli</taxon>
        <taxon>Bacillales</taxon>
        <taxon>Bacillaceae</taxon>
        <taxon>Shouchella</taxon>
    </lineage>
</organism>
<sequence length="89" mass="10379">MTYEHAVNILYTIMKEDLALQTMDAFHPHARLNEELAIDSVMILHILLELETKYEIAIPDESIDPAIFETVDRLAQFIQRQEKTTVTYD</sequence>
<dbReference type="HOGENOM" id="CLU_108696_8_2_9"/>
<dbReference type="PROSITE" id="PS50075">
    <property type="entry name" value="CARRIER"/>
    <property type="match status" value="1"/>
</dbReference>
<dbReference type="Proteomes" id="UP000027142">
    <property type="component" value="Chromosome"/>
</dbReference>
<feature type="domain" description="Carrier" evidence="1">
    <location>
        <begin position="4"/>
        <end position="82"/>
    </location>
</feature>
<protein>
    <submittedName>
        <fullName evidence="2">Acyl carrier protein</fullName>
    </submittedName>
</protein>
<dbReference type="Pfam" id="PF00550">
    <property type="entry name" value="PP-binding"/>
    <property type="match status" value="1"/>
</dbReference>
<dbReference type="eggNOG" id="COG0236">
    <property type="taxonomic scope" value="Bacteria"/>
</dbReference>
<proteinExistence type="predicted"/>